<reference evidence="1 2" key="1">
    <citation type="submission" date="2021-02" db="EMBL/GenBank/DDBJ databases">
        <authorList>
            <person name="Cea Torrescassana E."/>
        </authorList>
    </citation>
    <scope>NUCLEOTIDE SEQUENCE [LARGE SCALE GENOMIC DNA]</scope>
    <source>
        <strain evidence="1 2">CT364</strain>
    </source>
</reference>
<proteinExistence type="predicted"/>
<gene>
    <name evidence="1" type="ORF">JN757_05480</name>
</gene>
<accession>A0ABX7GJE5</accession>
<organism evidence="1 2">
    <name type="scientific">Pseudomonas granadensis</name>
    <dbReference type="NCBI Taxonomy" id="1421430"/>
    <lineage>
        <taxon>Bacteria</taxon>
        <taxon>Pseudomonadati</taxon>
        <taxon>Pseudomonadota</taxon>
        <taxon>Gammaproteobacteria</taxon>
        <taxon>Pseudomonadales</taxon>
        <taxon>Pseudomonadaceae</taxon>
        <taxon>Pseudomonas</taxon>
    </lineage>
</organism>
<sequence>MLELVETKSEKIAVQRRFAKAMESAWNRAERRTVVWRPSSKVLPIAHNGLLWFAQIRPHDDQHTLRYWNSFGVYDDSGNLQIAVEINIPVESNTSRVSGFFAKDQATGCNYLMHDGGVGGGRPGIGQEKFLRWSSKRPVPVMTSDGSYRFGIIVSEIDSASLSANVSSFVQSVIDFKAAATAAEPAVIAEAVEGFSYKDYFKEFSGRKKGIRRKEFEYITRHGDIVHALSSWVLKSRENSGLKVIKNAYIDLGVLDDKGRLIELYEVKTNASRQTLYTAIGQLLVHETQAGIGVEKVMVLPKSEAISGDVQGALKALGIDIIFFELRGQAVYISH</sequence>
<evidence type="ECO:0000313" key="2">
    <source>
        <dbReference type="Proteomes" id="UP000663686"/>
    </source>
</evidence>
<protein>
    <recommendedName>
        <fullName evidence="3">PD-(D/E)XK nuclease superfamily protein</fullName>
    </recommendedName>
</protein>
<evidence type="ECO:0008006" key="3">
    <source>
        <dbReference type="Google" id="ProtNLM"/>
    </source>
</evidence>
<reference evidence="1 2" key="2">
    <citation type="submission" date="2021-03" db="EMBL/GenBank/DDBJ databases">
        <title>P. granadensis CT364 genome publication.</title>
        <authorList>
            <person name="Stach J."/>
            <person name="Montero-Calasanz Md.C."/>
        </authorList>
    </citation>
    <scope>NUCLEOTIDE SEQUENCE [LARGE SCALE GENOMIC DNA]</scope>
    <source>
        <strain evidence="1 2">CT364</strain>
    </source>
</reference>
<keyword evidence="2" id="KW-1185">Reference proteome</keyword>
<dbReference type="Proteomes" id="UP000663686">
    <property type="component" value="Chromosome"/>
</dbReference>
<dbReference type="RefSeq" id="WP_203420776.1">
    <property type="nucleotide sequence ID" value="NZ_CP069352.1"/>
</dbReference>
<name>A0ABX7GJE5_9PSED</name>
<dbReference type="EMBL" id="CP069352">
    <property type="protein sequence ID" value="QRK85225.1"/>
    <property type="molecule type" value="Genomic_DNA"/>
</dbReference>
<evidence type="ECO:0000313" key="1">
    <source>
        <dbReference type="EMBL" id="QRK85225.1"/>
    </source>
</evidence>